<organism evidence="2">
    <name type="scientific">hydrothermal vent metagenome</name>
    <dbReference type="NCBI Taxonomy" id="652676"/>
    <lineage>
        <taxon>unclassified sequences</taxon>
        <taxon>metagenomes</taxon>
        <taxon>ecological metagenomes</taxon>
    </lineage>
</organism>
<name>A0A3B0TN12_9ZZZZ</name>
<accession>A0A3B0TN12</accession>
<evidence type="ECO:0008006" key="3">
    <source>
        <dbReference type="Google" id="ProtNLM"/>
    </source>
</evidence>
<keyword evidence="1" id="KW-1133">Transmembrane helix</keyword>
<proteinExistence type="predicted"/>
<feature type="transmembrane region" description="Helical" evidence="1">
    <location>
        <begin position="12"/>
        <end position="33"/>
    </location>
</feature>
<dbReference type="EMBL" id="UOEP01000076">
    <property type="protein sequence ID" value="VAW17583.1"/>
    <property type="molecule type" value="Genomic_DNA"/>
</dbReference>
<protein>
    <recommendedName>
        <fullName evidence="3">PepSY-associated TM helix</fullName>
    </recommendedName>
</protein>
<reference evidence="2" key="1">
    <citation type="submission" date="2018-06" db="EMBL/GenBank/DDBJ databases">
        <authorList>
            <person name="Zhirakovskaya E."/>
        </authorList>
    </citation>
    <scope>NUCLEOTIDE SEQUENCE</scope>
</reference>
<dbReference type="AlphaFoldDB" id="A0A3B0TN12"/>
<gene>
    <name evidence="2" type="ORF">MNBD_BACTEROID01-712</name>
</gene>
<feature type="transmembrane region" description="Helical" evidence="1">
    <location>
        <begin position="186"/>
        <end position="206"/>
    </location>
</feature>
<sequence>MRKFYKIIKDIHLHTGLFASPFIIIFSVSALVLNHNFVDWQEDWQEWYFSVNDTVDNTAGFNTPTPDKTDIDYAKGILKQINISGEIAGVFRDSAQMYIPVTKPGYRISIKADLISGIAYIHSEQTNLWRKLAWLHKMPGPHNANIRGNWVYTKIWRSLVDFSVICLFFSGITGVILWYYLKNERIIGLVALLIGFLSIASLIIGLTI</sequence>
<keyword evidence="1" id="KW-0472">Membrane</keyword>
<keyword evidence="1" id="KW-0812">Transmembrane</keyword>
<evidence type="ECO:0000313" key="2">
    <source>
        <dbReference type="EMBL" id="VAW17583.1"/>
    </source>
</evidence>
<feature type="transmembrane region" description="Helical" evidence="1">
    <location>
        <begin position="162"/>
        <end position="181"/>
    </location>
</feature>
<evidence type="ECO:0000256" key="1">
    <source>
        <dbReference type="SAM" id="Phobius"/>
    </source>
</evidence>